<feature type="domain" description="KANL3/Tex30 alpha/beta hydrolase-like" evidence="2">
    <location>
        <begin position="44"/>
        <end position="193"/>
    </location>
</feature>
<evidence type="ECO:0000259" key="2">
    <source>
        <dbReference type="Pfam" id="PF20408"/>
    </source>
</evidence>
<protein>
    <submittedName>
        <fullName evidence="3">Alpha/beta hydrolase</fullName>
    </submittedName>
</protein>
<name>A0A7T3FVT6_9EURY</name>
<accession>A0A7T3FVT6</accession>
<evidence type="ECO:0000313" key="4">
    <source>
        <dbReference type="Proteomes" id="UP000595001"/>
    </source>
</evidence>
<evidence type="ECO:0000256" key="1">
    <source>
        <dbReference type="SAM" id="MobiDB-lite"/>
    </source>
</evidence>
<organism evidence="3 4">
    <name type="scientific">Halosimplex litoreum</name>
    <dbReference type="NCBI Taxonomy" id="1198301"/>
    <lineage>
        <taxon>Archaea</taxon>
        <taxon>Methanobacteriati</taxon>
        <taxon>Methanobacteriota</taxon>
        <taxon>Stenosarchaea group</taxon>
        <taxon>Halobacteria</taxon>
        <taxon>Halobacteriales</taxon>
        <taxon>Haloarculaceae</taxon>
        <taxon>Halosimplex</taxon>
    </lineage>
</organism>
<keyword evidence="3" id="KW-0378">Hydrolase</keyword>
<keyword evidence="4" id="KW-1185">Reference proteome</keyword>
<dbReference type="InterPro" id="IPR046879">
    <property type="entry name" value="KANL3/Tex30_Abhydrolase"/>
</dbReference>
<dbReference type="RefSeq" id="WP_198060510.1">
    <property type="nucleotide sequence ID" value="NZ_CP065856.1"/>
</dbReference>
<sequence length="206" mass="22496">MAAESVALDVDGDSYPGRVNEPDEPADSGVLVLPGLNHGPFGDVFDEFARAAAEDGHLVARFETWADPDDLDAKSEDDMERELAAGVDFLRDRGRSPVSVVAKSFGGRLALTHLPREHVDRLVLWAPAVFVGEHDERPSITADELSDIDRPTRVLQGTADDIPVENAREMADHLPNGESVVLPGEDHSFQRDRERIVAETLDAIPE</sequence>
<dbReference type="EMBL" id="CP065856">
    <property type="protein sequence ID" value="QPV61681.1"/>
    <property type="molecule type" value="Genomic_DNA"/>
</dbReference>
<gene>
    <name evidence="3" type="ORF">I7X12_13070</name>
</gene>
<dbReference type="KEGG" id="hlt:I7X12_13070"/>
<dbReference type="GO" id="GO:0016787">
    <property type="term" value="F:hydrolase activity"/>
    <property type="evidence" value="ECO:0007669"/>
    <property type="project" value="UniProtKB-KW"/>
</dbReference>
<dbReference type="Gene3D" id="3.40.50.1820">
    <property type="entry name" value="alpha/beta hydrolase"/>
    <property type="match status" value="1"/>
</dbReference>
<feature type="region of interest" description="Disordered" evidence="1">
    <location>
        <begin position="1"/>
        <end position="27"/>
    </location>
</feature>
<proteinExistence type="predicted"/>
<dbReference type="Proteomes" id="UP000595001">
    <property type="component" value="Chromosome"/>
</dbReference>
<dbReference type="GeneID" id="60589441"/>
<reference evidence="3 4" key="1">
    <citation type="submission" date="2020-12" db="EMBL/GenBank/DDBJ databases">
        <title>Halosimplex halophilum sp. nov. and Halosimplex salinum sp. nov., two new members of the genus Halosimplex.</title>
        <authorList>
            <person name="Cui H.L."/>
        </authorList>
    </citation>
    <scope>NUCLEOTIDE SEQUENCE [LARGE SCALE GENOMIC DNA]</scope>
    <source>
        <strain evidence="3 4">YGH94</strain>
    </source>
</reference>
<dbReference type="SUPFAM" id="SSF53474">
    <property type="entry name" value="alpha/beta-Hydrolases"/>
    <property type="match status" value="1"/>
</dbReference>
<dbReference type="Pfam" id="PF20408">
    <property type="entry name" value="Abhydrolase_11"/>
    <property type="match status" value="1"/>
</dbReference>
<dbReference type="InterPro" id="IPR029058">
    <property type="entry name" value="AB_hydrolase_fold"/>
</dbReference>
<dbReference type="OrthoDB" id="212387at2157"/>
<evidence type="ECO:0000313" key="3">
    <source>
        <dbReference type="EMBL" id="QPV61681.1"/>
    </source>
</evidence>
<dbReference type="AlphaFoldDB" id="A0A7T3FVT6"/>